<dbReference type="InterPro" id="IPR029045">
    <property type="entry name" value="ClpP/crotonase-like_dom_sf"/>
</dbReference>
<dbReference type="NCBIfam" id="TIGR00225">
    <property type="entry name" value="prc"/>
    <property type="match status" value="1"/>
</dbReference>
<evidence type="ECO:0000256" key="2">
    <source>
        <dbReference type="ARBA" id="ARBA00022670"/>
    </source>
</evidence>
<evidence type="ECO:0000313" key="9">
    <source>
        <dbReference type="Proteomes" id="UP000186670"/>
    </source>
</evidence>
<dbReference type="Pfam" id="PF03572">
    <property type="entry name" value="Peptidase_S41"/>
    <property type="match status" value="1"/>
</dbReference>
<dbReference type="PANTHER" id="PTHR32060:SF30">
    <property type="entry name" value="CARBOXY-TERMINAL PROCESSING PROTEASE CTPA"/>
    <property type="match status" value="1"/>
</dbReference>
<dbReference type="CDD" id="cd06782">
    <property type="entry name" value="cpPDZ_CPP-like"/>
    <property type="match status" value="1"/>
</dbReference>
<dbReference type="PROSITE" id="PS50106">
    <property type="entry name" value="PDZ"/>
    <property type="match status" value="1"/>
</dbReference>
<dbReference type="SMART" id="SM00228">
    <property type="entry name" value="PDZ"/>
    <property type="match status" value="1"/>
</dbReference>
<dbReference type="SUPFAM" id="SSF52096">
    <property type="entry name" value="ClpP/crotonase"/>
    <property type="match status" value="1"/>
</dbReference>
<dbReference type="InterPro" id="IPR055210">
    <property type="entry name" value="CtpA/B_N"/>
</dbReference>
<comment type="similarity">
    <text evidence="1 5">Belongs to the peptidase S41A family.</text>
</comment>
<evidence type="ECO:0000256" key="3">
    <source>
        <dbReference type="ARBA" id="ARBA00022801"/>
    </source>
</evidence>
<dbReference type="EMBL" id="MEZZ01000016">
    <property type="protein sequence ID" value="OGD68979.1"/>
    <property type="molecule type" value="Genomic_DNA"/>
</dbReference>
<comment type="caution">
    <text evidence="8">The sequence shown here is derived from an EMBL/GenBank/DDBJ whole genome shotgun (WGS) entry which is preliminary data.</text>
</comment>
<dbReference type="Pfam" id="PF22694">
    <property type="entry name" value="CtpB_N-like"/>
    <property type="match status" value="1"/>
</dbReference>
<dbReference type="GO" id="GO:0007165">
    <property type="term" value="P:signal transduction"/>
    <property type="evidence" value="ECO:0007669"/>
    <property type="project" value="TreeGrafter"/>
</dbReference>
<reference evidence="8 9" key="1">
    <citation type="journal article" date="2016" name="Nat. Commun.">
        <title>Thousands of microbial genomes shed light on interconnected biogeochemical processes in an aquifer system.</title>
        <authorList>
            <person name="Anantharaman K."/>
            <person name="Brown C.T."/>
            <person name="Hug L.A."/>
            <person name="Sharon I."/>
            <person name="Castelle C.J."/>
            <person name="Probst A.J."/>
            <person name="Thomas B.C."/>
            <person name="Singh A."/>
            <person name="Wilkins M.J."/>
            <person name="Karaoz U."/>
            <person name="Brodie E.L."/>
            <person name="Williams K.H."/>
            <person name="Hubbard S.S."/>
            <person name="Banfield J.F."/>
        </authorList>
    </citation>
    <scope>NUCLEOTIDE SEQUENCE [LARGE SCALE GENOMIC DNA]</scope>
</reference>
<keyword evidence="3 5" id="KW-0378">Hydrolase</keyword>
<dbReference type="Gene3D" id="3.30.750.44">
    <property type="match status" value="1"/>
</dbReference>
<sequence length="405" mass="44450">MSKNLSLKKIVPVIVIVFFIASTFGIGFYFGKNQKKGAEAINNVINKEDTLNTTKADFSDFWRAWNILNEKYVSPDEITDQDKVWSAIQGLASSYKDPYTVFMPPAESEMFNDEIQGSFSGVGMEIGIRDGIITVVSPLKNTPAEKAGIKPGDKIIKIDEEITSNFNTDQAVKLIRGEKGTAVKLTISREGVADLIEISVIRDNINIPTIDTEKRGDVFIISLYNFSATSPNLFKDALREFVESKTNKLVLDLRGNPGGYLEASVDMASWFLPAGKVIVTEDYGANEEDKVHRSKGYNIFNNNLKFVILVNGGSASASEILAGALKEHGIAKIVGTKTFGKGSVQELINLTPDTSLKITVAKWLTPNGNSISNNGLEPDVNVEITQEQFEDGLDPQLDKAIELLR</sequence>
<dbReference type="PANTHER" id="PTHR32060">
    <property type="entry name" value="TAIL-SPECIFIC PROTEASE"/>
    <property type="match status" value="1"/>
</dbReference>
<keyword evidence="6" id="KW-0812">Transmembrane</keyword>
<feature type="transmembrane region" description="Helical" evidence="6">
    <location>
        <begin position="12"/>
        <end position="31"/>
    </location>
</feature>
<dbReference type="Proteomes" id="UP000186670">
    <property type="component" value="Unassembled WGS sequence"/>
</dbReference>
<evidence type="ECO:0000256" key="6">
    <source>
        <dbReference type="SAM" id="Phobius"/>
    </source>
</evidence>
<dbReference type="InterPro" id="IPR001478">
    <property type="entry name" value="PDZ"/>
</dbReference>
<keyword evidence="4 5" id="KW-0720">Serine protease</keyword>
<feature type="domain" description="PDZ" evidence="7">
    <location>
        <begin position="116"/>
        <end position="176"/>
    </location>
</feature>
<dbReference type="AlphaFoldDB" id="A0A1F5ENJ0"/>
<dbReference type="InterPro" id="IPR036034">
    <property type="entry name" value="PDZ_sf"/>
</dbReference>
<evidence type="ECO:0000313" key="8">
    <source>
        <dbReference type="EMBL" id="OGD68979.1"/>
    </source>
</evidence>
<dbReference type="FunFam" id="2.30.42.10:FF:000063">
    <property type="entry name" value="Peptidase, S41 family"/>
    <property type="match status" value="1"/>
</dbReference>
<keyword evidence="6" id="KW-1133">Transmembrane helix</keyword>
<dbReference type="Gene3D" id="2.30.42.10">
    <property type="match status" value="1"/>
</dbReference>
<dbReference type="GO" id="GO:0004175">
    <property type="term" value="F:endopeptidase activity"/>
    <property type="evidence" value="ECO:0007669"/>
    <property type="project" value="TreeGrafter"/>
</dbReference>
<dbReference type="InterPro" id="IPR005151">
    <property type="entry name" value="Tail-specific_protease"/>
</dbReference>
<dbReference type="InterPro" id="IPR004447">
    <property type="entry name" value="Peptidase_S41A"/>
</dbReference>
<keyword evidence="2 5" id="KW-0645">Protease</keyword>
<dbReference type="SUPFAM" id="SSF50156">
    <property type="entry name" value="PDZ domain-like"/>
    <property type="match status" value="1"/>
</dbReference>
<dbReference type="SMART" id="SM00245">
    <property type="entry name" value="TSPc"/>
    <property type="match status" value="1"/>
</dbReference>
<protein>
    <recommendedName>
        <fullName evidence="7">PDZ domain-containing protein</fullName>
    </recommendedName>
</protein>
<keyword evidence="6" id="KW-0472">Membrane</keyword>
<gene>
    <name evidence="8" type="ORF">A2811_00590</name>
</gene>
<dbReference type="CDD" id="cd07560">
    <property type="entry name" value="Peptidase_S41_CPP"/>
    <property type="match status" value="1"/>
</dbReference>
<evidence type="ECO:0000259" key="7">
    <source>
        <dbReference type="PROSITE" id="PS50106"/>
    </source>
</evidence>
<organism evidence="8 9">
    <name type="scientific">Candidatus Campbellbacteria bacterium RIFCSPHIGHO2_01_FULL_34_10</name>
    <dbReference type="NCBI Taxonomy" id="1797577"/>
    <lineage>
        <taxon>Bacteria</taxon>
        <taxon>Candidatus Campbelliibacteriota</taxon>
    </lineage>
</organism>
<accession>A0A1F5ENJ0</accession>
<dbReference type="Pfam" id="PF00595">
    <property type="entry name" value="PDZ"/>
    <property type="match status" value="1"/>
</dbReference>
<dbReference type="GO" id="GO:0008236">
    <property type="term" value="F:serine-type peptidase activity"/>
    <property type="evidence" value="ECO:0007669"/>
    <property type="project" value="UniProtKB-KW"/>
</dbReference>
<dbReference type="GO" id="GO:0030288">
    <property type="term" value="C:outer membrane-bounded periplasmic space"/>
    <property type="evidence" value="ECO:0007669"/>
    <property type="project" value="TreeGrafter"/>
</dbReference>
<dbReference type="GO" id="GO:0006508">
    <property type="term" value="P:proteolysis"/>
    <property type="evidence" value="ECO:0007669"/>
    <property type="project" value="UniProtKB-KW"/>
</dbReference>
<evidence type="ECO:0000256" key="5">
    <source>
        <dbReference type="RuleBase" id="RU004404"/>
    </source>
</evidence>
<proteinExistence type="inferred from homology"/>
<evidence type="ECO:0000256" key="1">
    <source>
        <dbReference type="ARBA" id="ARBA00009179"/>
    </source>
</evidence>
<evidence type="ECO:0000256" key="4">
    <source>
        <dbReference type="ARBA" id="ARBA00022825"/>
    </source>
</evidence>
<dbReference type="Gene3D" id="3.90.226.10">
    <property type="entry name" value="2-enoyl-CoA Hydratase, Chain A, domain 1"/>
    <property type="match status" value="1"/>
</dbReference>
<name>A0A1F5ENJ0_9BACT</name>